<dbReference type="EMBL" id="CP019288">
    <property type="protein sequence ID" value="QHI39057.1"/>
    <property type="molecule type" value="Genomic_DNA"/>
</dbReference>
<dbReference type="KEGG" id="kan:IMCC3317_44580"/>
<dbReference type="RefSeq" id="WP_160131565.1">
    <property type="nucleotide sequence ID" value="NZ_CP019288.1"/>
</dbReference>
<gene>
    <name evidence="1" type="ORF">IMCC3317_44580</name>
</gene>
<dbReference type="Proteomes" id="UP000464657">
    <property type="component" value="Chromosome"/>
</dbReference>
<name>A0A7L4ZRC4_9FLAO</name>
<keyword evidence="2" id="KW-1185">Reference proteome</keyword>
<dbReference type="AlphaFoldDB" id="A0A7L4ZRC4"/>
<evidence type="ECO:0000313" key="1">
    <source>
        <dbReference type="EMBL" id="QHI39057.1"/>
    </source>
</evidence>
<evidence type="ECO:0000313" key="2">
    <source>
        <dbReference type="Proteomes" id="UP000464657"/>
    </source>
</evidence>
<reference evidence="1 2" key="1">
    <citation type="journal article" date="2013" name="Int. J. Syst. Evol. Microbiol.">
        <title>Kordia antarctica sp. nov., isolated from Antarctic seawater.</title>
        <authorList>
            <person name="Baek K."/>
            <person name="Choi A."/>
            <person name="Kang I."/>
            <person name="Lee K."/>
            <person name="Cho J.C."/>
        </authorList>
    </citation>
    <scope>NUCLEOTIDE SEQUENCE [LARGE SCALE GENOMIC DNA]</scope>
    <source>
        <strain evidence="1 2">IMCC3317</strain>
    </source>
</reference>
<sequence>MSDNIDWGNLANQAADETDAEFSTTITSLTNISITEINEFIKQSEISNANAVKVLQEINNAAASNTAKADAIANIDNGVSFLISLATKVV</sequence>
<proteinExistence type="predicted"/>
<organism evidence="1 2">
    <name type="scientific">Kordia antarctica</name>
    <dbReference type="NCBI Taxonomy" id="1218801"/>
    <lineage>
        <taxon>Bacteria</taxon>
        <taxon>Pseudomonadati</taxon>
        <taxon>Bacteroidota</taxon>
        <taxon>Flavobacteriia</taxon>
        <taxon>Flavobacteriales</taxon>
        <taxon>Flavobacteriaceae</taxon>
        <taxon>Kordia</taxon>
    </lineage>
</organism>
<protein>
    <submittedName>
        <fullName evidence="1">Uncharacterized protein</fullName>
    </submittedName>
</protein>
<accession>A0A7L4ZRC4</accession>